<dbReference type="OrthoDB" id="9803322at2"/>
<dbReference type="PROSITE" id="PS00710">
    <property type="entry name" value="PGM_PMM"/>
    <property type="match status" value="1"/>
</dbReference>
<evidence type="ECO:0000256" key="4">
    <source>
        <dbReference type="ARBA" id="ARBA00022842"/>
    </source>
</evidence>
<proteinExistence type="inferred from homology"/>
<dbReference type="eggNOG" id="COG1109">
    <property type="taxonomic scope" value="Bacteria"/>
</dbReference>
<keyword evidence="2 7" id="KW-0597">Phosphoprotein</keyword>
<evidence type="ECO:0000256" key="5">
    <source>
        <dbReference type="ARBA" id="ARBA00023235"/>
    </source>
</evidence>
<evidence type="ECO:0000313" key="15">
    <source>
        <dbReference type="Proteomes" id="UP000007962"/>
    </source>
</evidence>
<keyword evidence="5 7" id="KW-0413">Isomerase</keyword>
<keyword evidence="15" id="KW-1185">Reference proteome</keyword>
<feature type="active site" description="Phosphoserine intermediate" evidence="7">
    <location>
        <position position="107"/>
    </location>
</feature>
<dbReference type="Gene3D" id="3.40.120.10">
    <property type="entry name" value="Alpha-D-Glucose-1,6-Bisphosphate, subunit A, domain 3"/>
    <property type="match status" value="3"/>
</dbReference>
<feature type="domain" description="Alpha-D-phosphohexomutase alpha/beta/alpha" evidence="11">
    <location>
        <begin position="3"/>
        <end position="140"/>
    </location>
</feature>
<comment type="cofactor">
    <cofactor evidence="7">
        <name>Mg(2+)</name>
        <dbReference type="ChEBI" id="CHEBI:18420"/>
    </cofactor>
    <text evidence="7">Binds 1 Mg(2+) ion per subunit.</text>
</comment>
<protein>
    <recommendedName>
        <fullName evidence="7 9">Phosphoglucosamine mutase</fullName>
        <ecNumber evidence="7 9">5.4.2.10</ecNumber>
    </recommendedName>
</protein>
<evidence type="ECO:0000256" key="1">
    <source>
        <dbReference type="ARBA" id="ARBA00010231"/>
    </source>
</evidence>
<dbReference type="GO" id="GO:0005829">
    <property type="term" value="C:cytosol"/>
    <property type="evidence" value="ECO:0007669"/>
    <property type="project" value="TreeGrafter"/>
</dbReference>
<evidence type="ECO:0000259" key="12">
    <source>
        <dbReference type="Pfam" id="PF02879"/>
    </source>
</evidence>
<dbReference type="HOGENOM" id="CLU_016950_7_0_11"/>
<dbReference type="InterPro" id="IPR005841">
    <property type="entry name" value="Alpha-D-phosphohexomutase_SF"/>
</dbReference>
<dbReference type="InterPro" id="IPR005846">
    <property type="entry name" value="A-D-PHexomutase_a/b/a-III"/>
</dbReference>
<dbReference type="FunFam" id="3.40.120.10:FF:000003">
    <property type="entry name" value="Phosphoglucosamine mutase"/>
    <property type="match status" value="1"/>
</dbReference>
<dbReference type="STRING" id="471853.Bcav_3104"/>
<feature type="binding site" evidence="7">
    <location>
        <position position="249"/>
    </location>
    <ligand>
        <name>Mg(2+)</name>
        <dbReference type="ChEBI" id="CHEBI:18420"/>
    </ligand>
</feature>
<dbReference type="CDD" id="cd05802">
    <property type="entry name" value="GlmM"/>
    <property type="match status" value="1"/>
</dbReference>
<dbReference type="Pfam" id="PF00408">
    <property type="entry name" value="PGM_PMM_IV"/>
    <property type="match status" value="1"/>
</dbReference>
<keyword evidence="3 7" id="KW-0479">Metal-binding</keyword>
<dbReference type="GO" id="GO:0005975">
    <property type="term" value="P:carbohydrate metabolic process"/>
    <property type="evidence" value="ECO:0007669"/>
    <property type="project" value="InterPro"/>
</dbReference>
<gene>
    <name evidence="7" type="primary">glmM</name>
    <name evidence="14" type="ordered locus">Bcav_3104</name>
</gene>
<dbReference type="GO" id="GO:0006048">
    <property type="term" value="P:UDP-N-acetylglucosamine biosynthetic process"/>
    <property type="evidence" value="ECO:0007669"/>
    <property type="project" value="TreeGrafter"/>
</dbReference>
<evidence type="ECO:0000256" key="3">
    <source>
        <dbReference type="ARBA" id="ARBA00022723"/>
    </source>
</evidence>
<dbReference type="Pfam" id="PF02878">
    <property type="entry name" value="PGM_PMM_I"/>
    <property type="match status" value="1"/>
</dbReference>
<dbReference type="InterPro" id="IPR006352">
    <property type="entry name" value="GlmM_bact"/>
</dbReference>
<dbReference type="InterPro" id="IPR005845">
    <property type="entry name" value="A-D-PHexomutase_a/b/a-II"/>
</dbReference>
<evidence type="ECO:0000313" key="14">
    <source>
        <dbReference type="EMBL" id="ACQ81348.1"/>
    </source>
</evidence>
<dbReference type="AlphaFoldDB" id="C5C018"/>
<keyword evidence="4 7" id="KW-0460">Magnesium</keyword>
<reference evidence="14 15" key="1">
    <citation type="journal article" date="2009" name="Stand. Genomic Sci.">
        <title>Complete genome sequence of Beutenbergia cavernae type strain (HKI 0122).</title>
        <authorList>
            <person name="Land M."/>
            <person name="Pukall R."/>
            <person name="Abt B."/>
            <person name="Goker M."/>
            <person name="Rohde M."/>
            <person name="Glavina Del Rio T."/>
            <person name="Tice H."/>
            <person name="Copeland A."/>
            <person name="Cheng J.F."/>
            <person name="Lucas S."/>
            <person name="Chen F."/>
            <person name="Nolan M."/>
            <person name="Bruce D."/>
            <person name="Goodwin L."/>
            <person name="Pitluck S."/>
            <person name="Ivanova N."/>
            <person name="Mavromatis K."/>
            <person name="Ovchinnikova G."/>
            <person name="Pati A."/>
            <person name="Chen A."/>
            <person name="Palaniappan K."/>
            <person name="Hauser L."/>
            <person name="Chang Y.J."/>
            <person name="Jefferies C.C."/>
            <person name="Saunders E."/>
            <person name="Brettin T."/>
            <person name="Detter J.C."/>
            <person name="Han C."/>
            <person name="Chain P."/>
            <person name="Bristow J."/>
            <person name="Eisen J.A."/>
            <person name="Markowitz V."/>
            <person name="Hugenholtz P."/>
            <person name="Kyrpides N.C."/>
            <person name="Klenk H.P."/>
            <person name="Lapidus A."/>
        </authorList>
    </citation>
    <scope>NUCLEOTIDE SEQUENCE [LARGE SCALE GENOMIC DNA]</scope>
    <source>
        <strain evidence="15">ATCC BAA-8 / DSM 12333 / NBRC 16432</strain>
    </source>
</reference>
<dbReference type="EMBL" id="CP001618">
    <property type="protein sequence ID" value="ACQ81348.1"/>
    <property type="molecule type" value="Genomic_DNA"/>
</dbReference>
<dbReference type="InterPro" id="IPR016055">
    <property type="entry name" value="A-D-PHexomutase_a/b/a-I/II/III"/>
</dbReference>
<dbReference type="FunFam" id="3.40.120.10:FF:000001">
    <property type="entry name" value="Phosphoglucosamine mutase"/>
    <property type="match status" value="1"/>
</dbReference>
<dbReference type="SUPFAM" id="SSF55957">
    <property type="entry name" value="Phosphoglucomutase, C-terminal domain"/>
    <property type="match status" value="1"/>
</dbReference>
<dbReference type="GO" id="GO:0004615">
    <property type="term" value="F:phosphomannomutase activity"/>
    <property type="evidence" value="ECO:0007669"/>
    <property type="project" value="TreeGrafter"/>
</dbReference>
<name>C5C018_BEUC1</name>
<organism evidence="14 15">
    <name type="scientific">Beutenbergia cavernae (strain ATCC BAA-8 / DSM 12333 / CCUG 43141 / JCM 11478 / NBRC 16432 / NCIMB 13614 / HKI 0122)</name>
    <dbReference type="NCBI Taxonomy" id="471853"/>
    <lineage>
        <taxon>Bacteria</taxon>
        <taxon>Bacillati</taxon>
        <taxon>Actinomycetota</taxon>
        <taxon>Actinomycetes</taxon>
        <taxon>Micrococcales</taxon>
        <taxon>Beutenbergiaceae</taxon>
        <taxon>Beutenbergia</taxon>
    </lineage>
</organism>
<dbReference type="HAMAP" id="MF_01554_B">
    <property type="entry name" value="GlmM_B"/>
    <property type="match status" value="1"/>
</dbReference>
<comment type="catalytic activity">
    <reaction evidence="6 7 9">
        <text>alpha-D-glucosamine 1-phosphate = D-glucosamine 6-phosphate</text>
        <dbReference type="Rhea" id="RHEA:23424"/>
        <dbReference type="ChEBI" id="CHEBI:58516"/>
        <dbReference type="ChEBI" id="CHEBI:58725"/>
        <dbReference type="EC" id="5.4.2.10"/>
    </reaction>
</comment>
<dbReference type="InterPro" id="IPR036900">
    <property type="entry name" value="A-D-PHexomutase_C_sf"/>
</dbReference>
<dbReference type="GO" id="GO:0009252">
    <property type="term" value="P:peptidoglycan biosynthetic process"/>
    <property type="evidence" value="ECO:0007669"/>
    <property type="project" value="TreeGrafter"/>
</dbReference>
<dbReference type="FunFam" id="3.30.310.50:FF:000001">
    <property type="entry name" value="Phosphoglucosamine mutase"/>
    <property type="match status" value="1"/>
</dbReference>
<comment type="PTM">
    <text evidence="7">Activated by phosphorylation.</text>
</comment>
<dbReference type="GO" id="GO:0008966">
    <property type="term" value="F:phosphoglucosamine mutase activity"/>
    <property type="evidence" value="ECO:0007669"/>
    <property type="project" value="UniProtKB-UniRule"/>
</dbReference>
<dbReference type="InterPro" id="IPR005843">
    <property type="entry name" value="A-D-PHexomutase_C"/>
</dbReference>
<dbReference type="EC" id="5.4.2.10" evidence="7 9"/>
<evidence type="ECO:0000259" key="10">
    <source>
        <dbReference type="Pfam" id="PF00408"/>
    </source>
</evidence>
<feature type="modified residue" description="Phosphoserine" evidence="7">
    <location>
        <position position="107"/>
    </location>
</feature>
<evidence type="ECO:0000256" key="7">
    <source>
        <dbReference type="HAMAP-Rule" id="MF_01554"/>
    </source>
</evidence>
<feature type="domain" description="Alpha-D-phosphohexomutase alpha/beta/alpha" evidence="13">
    <location>
        <begin position="262"/>
        <end position="369"/>
    </location>
</feature>
<dbReference type="PANTHER" id="PTHR42946:SF1">
    <property type="entry name" value="PHOSPHOGLUCOMUTASE (ALPHA-D-GLUCOSE-1,6-BISPHOSPHATE-DEPENDENT)"/>
    <property type="match status" value="1"/>
</dbReference>
<evidence type="ECO:0000256" key="8">
    <source>
        <dbReference type="RuleBase" id="RU004326"/>
    </source>
</evidence>
<dbReference type="InterPro" id="IPR016066">
    <property type="entry name" value="A-D-PHexomutase_CS"/>
</dbReference>
<dbReference type="SUPFAM" id="SSF53738">
    <property type="entry name" value="Phosphoglucomutase, first 3 domains"/>
    <property type="match status" value="3"/>
</dbReference>
<dbReference type="Proteomes" id="UP000007962">
    <property type="component" value="Chromosome"/>
</dbReference>
<evidence type="ECO:0000256" key="6">
    <source>
        <dbReference type="ARBA" id="ARBA00050364"/>
    </source>
</evidence>
<dbReference type="RefSeq" id="WP_015883588.1">
    <property type="nucleotide sequence ID" value="NC_012669.1"/>
</dbReference>
<evidence type="ECO:0000259" key="11">
    <source>
        <dbReference type="Pfam" id="PF02878"/>
    </source>
</evidence>
<sequence>MGRLFGTDGVRGLANADVTAELALDLGVAAARVLGTGAAARADLHRRPRALIGRDPRASGEFLSAAVAAGLASAGVDVTNLGVLPTPAVAYLTGAQDAEIGVVISASHNPMADNGIKFLGHGGQKLGDDVEDAITALLEQQWDRPTGADVGRISIDPGFGGHDYVAHLLSTIDADLSGLRIVIDCANGAASEVGPVVLREAGADVVVINASPDGRNINEKCGSTHPEQLQAAVVASEAHLGVALDGDADRCLAVDASGALVDGDQVMGLLGVALRDAGTLADDTLVVTVMSNLGLLIAMREAGIRTVQTPVGDRYVLEEMRRSGASLGGEQSGHIIMSQFATTGDGLLTALQVAARVATTGASLAELAAPVRRLPQVLLNVTGVDRSRALSDEVVSDAVARAEAGLGDAGRVLLRPSGTEALVRVMVEADTPERAESVATSLADVVRTRLSL</sequence>
<dbReference type="Gene3D" id="3.30.310.50">
    <property type="entry name" value="Alpha-D-phosphohexomutase, C-terminal domain"/>
    <property type="match status" value="1"/>
</dbReference>
<dbReference type="KEGG" id="bcv:Bcav_3104"/>
<feature type="domain" description="Alpha-D-phosphohexomutase alpha/beta/alpha" evidence="12">
    <location>
        <begin position="163"/>
        <end position="258"/>
    </location>
</feature>
<evidence type="ECO:0000256" key="2">
    <source>
        <dbReference type="ARBA" id="ARBA00022553"/>
    </source>
</evidence>
<dbReference type="Pfam" id="PF02879">
    <property type="entry name" value="PGM_PMM_II"/>
    <property type="match status" value="1"/>
</dbReference>
<dbReference type="GO" id="GO:0000287">
    <property type="term" value="F:magnesium ion binding"/>
    <property type="evidence" value="ECO:0007669"/>
    <property type="project" value="UniProtKB-UniRule"/>
</dbReference>
<dbReference type="PRINTS" id="PR00509">
    <property type="entry name" value="PGMPMM"/>
</dbReference>
<accession>C5C018</accession>
<evidence type="ECO:0000256" key="9">
    <source>
        <dbReference type="RuleBase" id="RU004327"/>
    </source>
</evidence>
<evidence type="ECO:0000259" key="13">
    <source>
        <dbReference type="Pfam" id="PF02880"/>
    </source>
</evidence>
<dbReference type="InterPro" id="IPR005844">
    <property type="entry name" value="A-D-PHexomutase_a/b/a-I"/>
</dbReference>
<feature type="binding site" evidence="7">
    <location>
        <position position="247"/>
    </location>
    <ligand>
        <name>Mg(2+)</name>
        <dbReference type="ChEBI" id="CHEBI:18420"/>
    </ligand>
</feature>
<dbReference type="PANTHER" id="PTHR42946">
    <property type="entry name" value="PHOSPHOHEXOSE MUTASE"/>
    <property type="match status" value="1"/>
</dbReference>
<comment type="function">
    <text evidence="7 9">Catalyzes the conversion of glucosamine-6-phosphate to glucosamine-1-phosphate.</text>
</comment>
<feature type="binding site" evidence="7">
    <location>
        <position position="245"/>
    </location>
    <ligand>
        <name>Mg(2+)</name>
        <dbReference type="ChEBI" id="CHEBI:18420"/>
    </ligand>
</feature>
<feature type="domain" description="Alpha-D-phosphohexomutase C-terminal" evidence="10">
    <location>
        <begin position="380"/>
        <end position="444"/>
    </location>
</feature>
<comment type="similarity">
    <text evidence="1 7 8">Belongs to the phosphohexose mutase family.</text>
</comment>
<dbReference type="Pfam" id="PF02880">
    <property type="entry name" value="PGM_PMM_III"/>
    <property type="match status" value="1"/>
</dbReference>
<dbReference type="InterPro" id="IPR050060">
    <property type="entry name" value="Phosphoglucosamine_mutase"/>
</dbReference>
<dbReference type="NCBIfam" id="TIGR01455">
    <property type="entry name" value="glmM"/>
    <property type="match status" value="1"/>
</dbReference>
<feature type="binding site" description="via phosphate group" evidence="7">
    <location>
        <position position="107"/>
    </location>
    <ligand>
        <name>Mg(2+)</name>
        <dbReference type="ChEBI" id="CHEBI:18420"/>
    </ligand>
</feature>